<accession>A0A553FYL6</accession>
<dbReference type="AlphaFoldDB" id="A0A553FYL6"/>
<comment type="caution">
    <text evidence="1">The sequence shown here is derived from an EMBL/GenBank/DDBJ whole genome shotgun (WGS) entry which is preliminary data.</text>
</comment>
<dbReference type="Proteomes" id="UP000320443">
    <property type="component" value="Unassembled WGS sequence"/>
</dbReference>
<proteinExistence type="predicted"/>
<protein>
    <submittedName>
        <fullName evidence="1">Plasmid maintenance system killer</fullName>
    </submittedName>
</protein>
<sequence length="23" mass="2825">MIQSFADRDTERLWNRERVSSID</sequence>
<keyword evidence="2" id="KW-1185">Reference proteome</keyword>
<evidence type="ECO:0000313" key="2">
    <source>
        <dbReference type="Proteomes" id="UP000320443"/>
    </source>
</evidence>
<reference evidence="1 2" key="1">
    <citation type="submission" date="2019-07" db="EMBL/GenBank/DDBJ databases">
        <title>Draft genome of C. aurimucosum strain 2274.</title>
        <authorList>
            <person name="Pacheco L.G.C."/>
            <person name="Aguiar E.R.G.R."/>
            <person name="Santos C.S."/>
            <person name="Rocha D.J.P.G."/>
            <person name="Sant'Anna L.O."/>
            <person name="Mattos-Guaraldi A.L."/>
            <person name="Santos L.S."/>
        </authorList>
    </citation>
    <scope>NUCLEOTIDE SEQUENCE [LARGE SCALE GENOMIC DNA]</scope>
    <source>
        <strain evidence="1 2">2274</strain>
    </source>
</reference>
<organism evidence="1 2">
    <name type="scientific">Corynebacterium hiratae</name>
    <dbReference type="NCBI Taxonomy" id="3139423"/>
    <lineage>
        <taxon>Bacteria</taxon>
        <taxon>Bacillati</taxon>
        <taxon>Actinomycetota</taxon>
        <taxon>Actinomycetes</taxon>
        <taxon>Mycobacteriales</taxon>
        <taxon>Corynebacteriaceae</taxon>
        <taxon>Corynebacterium</taxon>
    </lineage>
</organism>
<dbReference type="EMBL" id="VKDK01000007">
    <property type="protein sequence ID" value="TRX62348.1"/>
    <property type="molecule type" value="Genomic_DNA"/>
</dbReference>
<name>A0A553FYL6_9CORY</name>
<feature type="non-terminal residue" evidence="1">
    <location>
        <position position="23"/>
    </location>
</feature>
<gene>
    <name evidence="1" type="ORF">FNY97_06430</name>
</gene>
<evidence type="ECO:0000313" key="1">
    <source>
        <dbReference type="EMBL" id="TRX62348.1"/>
    </source>
</evidence>